<dbReference type="InterPro" id="IPR020843">
    <property type="entry name" value="ER"/>
</dbReference>
<evidence type="ECO:0000259" key="6">
    <source>
        <dbReference type="SMART" id="SM00829"/>
    </source>
</evidence>
<dbReference type="PANTHER" id="PTHR43401:SF2">
    <property type="entry name" value="L-THREONINE 3-DEHYDROGENASE"/>
    <property type="match status" value="1"/>
</dbReference>
<dbReference type="SMART" id="SM00829">
    <property type="entry name" value="PKS_ER"/>
    <property type="match status" value="1"/>
</dbReference>
<feature type="domain" description="Enoyl reductase (ER)" evidence="6">
    <location>
        <begin position="12"/>
        <end position="340"/>
    </location>
</feature>
<keyword evidence="2 4" id="KW-0862">Zinc</keyword>
<accession>A0A0J6T911</accession>
<dbReference type="Proteomes" id="UP000036449">
    <property type="component" value="Unassembled WGS sequence"/>
</dbReference>
<dbReference type="InterPro" id="IPR013149">
    <property type="entry name" value="ADH-like_C"/>
</dbReference>
<name>A0A0J6T911_9HYPH</name>
<dbReference type="PATRIC" id="fig|1187852.3.peg.4560"/>
<comment type="similarity">
    <text evidence="4">Belongs to the zinc-containing alcohol dehydrogenase family.</text>
</comment>
<reference evidence="7 8" key="1">
    <citation type="submission" date="2015-03" db="EMBL/GenBank/DDBJ databases">
        <title>Genome sequencing of Methylobacterium tarhaniae DSM 25844.</title>
        <authorList>
            <person name="Chaudhry V."/>
            <person name="Patil P.B."/>
        </authorList>
    </citation>
    <scope>NUCLEOTIDE SEQUENCE [LARGE SCALE GENOMIC DNA]</scope>
    <source>
        <strain evidence="7 8">DSM 25844</strain>
    </source>
</reference>
<dbReference type="InterPro" id="IPR002328">
    <property type="entry name" value="ADH_Zn_CS"/>
</dbReference>
<dbReference type="SUPFAM" id="SSF51735">
    <property type="entry name" value="NAD(P)-binding Rossmann-fold domains"/>
    <property type="match status" value="1"/>
</dbReference>
<dbReference type="PROSITE" id="PS00059">
    <property type="entry name" value="ADH_ZINC"/>
    <property type="match status" value="1"/>
</dbReference>
<dbReference type="PANTHER" id="PTHR43401">
    <property type="entry name" value="L-THREONINE 3-DEHYDROGENASE"/>
    <property type="match status" value="1"/>
</dbReference>
<proteinExistence type="inferred from homology"/>
<dbReference type="AlphaFoldDB" id="A0A0J6T911"/>
<dbReference type="Gene3D" id="3.90.180.10">
    <property type="entry name" value="Medium-chain alcohol dehydrogenases, catalytic domain"/>
    <property type="match status" value="1"/>
</dbReference>
<evidence type="ECO:0000256" key="5">
    <source>
        <dbReference type="SAM" id="MobiDB-lite"/>
    </source>
</evidence>
<dbReference type="GO" id="GO:0016616">
    <property type="term" value="F:oxidoreductase activity, acting on the CH-OH group of donors, NAD or NADP as acceptor"/>
    <property type="evidence" value="ECO:0007669"/>
    <property type="project" value="UniProtKB-ARBA"/>
</dbReference>
<dbReference type="Gene3D" id="3.40.50.720">
    <property type="entry name" value="NAD(P)-binding Rossmann-like Domain"/>
    <property type="match status" value="1"/>
</dbReference>
<evidence type="ECO:0000256" key="3">
    <source>
        <dbReference type="ARBA" id="ARBA00023002"/>
    </source>
</evidence>
<sequence>MLAVQKSQPEHGLTLAEVPRPAPGPGEVLIEVEACGICGSDVHVYEWTSGYEWMTPLMPLTVGHEFAGTVVEAAPDVAFPEIGQRVTVWPSISCGACPACREGQPENCERKVTLGLTRHGAFATHVAAPAASCFALPDSVDSELASLTEPLCVSARAVETGEVRLGHSVVVLGAGMIGLGIALMARRAGAAKVIVVGKDDSVRLACARRLGFAATVDLAEEELAAAVTRLAGGKVDRVFEATGVAASVTDGLSVLRRGGILVAAGIHSRPVSVDLTALVRGKHQLRGSHGALRSTWATVLKLLAESGEEFRPLISHRVGLADTIEGFRLSLTKEASKVVVRPQQS</sequence>
<evidence type="ECO:0000256" key="2">
    <source>
        <dbReference type="ARBA" id="ARBA00022833"/>
    </source>
</evidence>
<feature type="region of interest" description="Disordered" evidence="5">
    <location>
        <begin position="1"/>
        <end position="20"/>
    </location>
</feature>
<dbReference type="SUPFAM" id="SSF50129">
    <property type="entry name" value="GroES-like"/>
    <property type="match status" value="1"/>
</dbReference>
<dbReference type="InterPro" id="IPR050129">
    <property type="entry name" value="Zn_alcohol_dh"/>
</dbReference>
<dbReference type="Pfam" id="PF00107">
    <property type="entry name" value="ADH_zinc_N"/>
    <property type="match status" value="1"/>
</dbReference>
<dbReference type="GO" id="GO:0008270">
    <property type="term" value="F:zinc ion binding"/>
    <property type="evidence" value="ECO:0007669"/>
    <property type="project" value="InterPro"/>
</dbReference>
<evidence type="ECO:0000313" key="8">
    <source>
        <dbReference type="Proteomes" id="UP000036449"/>
    </source>
</evidence>
<dbReference type="InterPro" id="IPR013154">
    <property type="entry name" value="ADH-like_N"/>
</dbReference>
<dbReference type="InterPro" id="IPR036291">
    <property type="entry name" value="NAD(P)-bd_dom_sf"/>
</dbReference>
<gene>
    <name evidence="7" type="ORF">VQ03_06205</name>
</gene>
<keyword evidence="8" id="KW-1185">Reference proteome</keyword>
<dbReference type="InterPro" id="IPR011032">
    <property type="entry name" value="GroES-like_sf"/>
</dbReference>
<comment type="caution">
    <text evidence="7">The sequence shown here is derived from an EMBL/GenBank/DDBJ whole genome shotgun (WGS) entry which is preliminary data.</text>
</comment>
<protein>
    <recommendedName>
        <fullName evidence="6">Enoyl reductase (ER) domain-containing protein</fullName>
    </recommendedName>
</protein>
<evidence type="ECO:0000256" key="1">
    <source>
        <dbReference type="ARBA" id="ARBA00022723"/>
    </source>
</evidence>
<evidence type="ECO:0000313" key="7">
    <source>
        <dbReference type="EMBL" id="KMO43875.1"/>
    </source>
</evidence>
<keyword evidence="1 4" id="KW-0479">Metal-binding</keyword>
<dbReference type="Pfam" id="PF08240">
    <property type="entry name" value="ADH_N"/>
    <property type="match status" value="1"/>
</dbReference>
<evidence type="ECO:0000256" key="4">
    <source>
        <dbReference type="RuleBase" id="RU361277"/>
    </source>
</evidence>
<dbReference type="EMBL" id="LABZ01000034">
    <property type="protein sequence ID" value="KMO43875.1"/>
    <property type="molecule type" value="Genomic_DNA"/>
</dbReference>
<dbReference type="RefSeq" id="WP_048449999.1">
    <property type="nucleotide sequence ID" value="NZ_JBNNPJ010000072.1"/>
</dbReference>
<organism evidence="7 8">
    <name type="scientific">Methylobacterium tarhaniae</name>
    <dbReference type="NCBI Taxonomy" id="1187852"/>
    <lineage>
        <taxon>Bacteria</taxon>
        <taxon>Pseudomonadati</taxon>
        <taxon>Pseudomonadota</taxon>
        <taxon>Alphaproteobacteria</taxon>
        <taxon>Hyphomicrobiales</taxon>
        <taxon>Methylobacteriaceae</taxon>
        <taxon>Methylobacterium</taxon>
    </lineage>
</organism>
<dbReference type="OrthoDB" id="9809185at2"/>
<comment type="cofactor">
    <cofactor evidence="4">
        <name>Zn(2+)</name>
        <dbReference type="ChEBI" id="CHEBI:29105"/>
    </cofactor>
</comment>
<keyword evidence="3" id="KW-0560">Oxidoreductase</keyword>